<dbReference type="PANTHER" id="PTHR43877">
    <property type="entry name" value="AMINOALKYLPHOSPHONATE N-ACETYLTRANSFERASE-RELATED-RELATED"/>
    <property type="match status" value="1"/>
</dbReference>
<keyword evidence="5" id="KW-1185">Reference proteome</keyword>
<protein>
    <submittedName>
        <fullName evidence="4">GNAT family N-acetyltransferase</fullName>
    </submittedName>
</protein>
<accession>A0AAW4PNL6</accession>
<dbReference type="InterPro" id="IPR000182">
    <property type="entry name" value="GNAT_dom"/>
</dbReference>
<dbReference type="InterPro" id="IPR050832">
    <property type="entry name" value="Bact_Acetyltransf"/>
</dbReference>
<keyword evidence="1" id="KW-0808">Transferase</keyword>
<dbReference type="AlphaFoldDB" id="A0AAW4PNL6"/>
<dbReference type="CDD" id="cd04301">
    <property type="entry name" value="NAT_SF"/>
    <property type="match status" value="1"/>
</dbReference>
<evidence type="ECO:0000259" key="3">
    <source>
        <dbReference type="PROSITE" id="PS51186"/>
    </source>
</evidence>
<dbReference type="InterPro" id="IPR043854">
    <property type="entry name" value="DUF5816"/>
</dbReference>
<evidence type="ECO:0000313" key="4">
    <source>
        <dbReference type="EMBL" id="MBX0322033.1"/>
    </source>
</evidence>
<dbReference type="SUPFAM" id="SSF55729">
    <property type="entry name" value="Acyl-CoA N-acyltransferases (Nat)"/>
    <property type="match status" value="1"/>
</dbReference>
<evidence type="ECO:0000313" key="5">
    <source>
        <dbReference type="Proteomes" id="UP001430377"/>
    </source>
</evidence>
<dbReference type="RefSeq" id="WP_220617019.1">
    <property type="nucleotide sequence ID" value="NZ_RKLR01000001.1"/>
</dbReference>
<dbReference type="InterPro" id="IPR016181">
    <property type="entry name" value="Acyl_CoA_acyltransferase"/>
</dbReference>
<dbReference type="Gene3D" id="3.40.630.30">
    <property type="match status" value="1"/>
</dbReference>
<evidence type="ECO:0000256" key="2">
    <source>
        <dbReference type="ARBA" id="ARBA00023315"/>
    </source>
</evidence>
<name>A0AAW4PNL6_9EURY</name>
<organism evidence="4 5">
    <name type="scientific">Haloarcula rubra</name>
    <dbReference type="NCBI Taxonomy" id="2487747"/>
    <lineage>
        <taxon>Archaea</taxon>
        <taxon>Methanobacteriati</taxon>
        <taxon>Methanobacteriota</taxon>
        <taxon>Stenosarchaea group</taxon>
        <taxon>Halobacteria</taxon>
        <taxon>Halobacteriales</taxon>
        <taxon>Haloarculaceae</taxon>
        <taxon>Haloarcula</taxon>
    </lineage>
</organism>
<evidence type="ECO:0000256" key="1">
    <source>
        <dbReference type="ARBA" id="ARBA00022679"/>
    </source>
</evidence>
<dbReference type="Pfam" id="PF19133">
    <property type="entry name" value="DUF5816"/>
    <property type="match status" value="1"/>
</dbReference>
<comment type="caution">
    <text evidence="4">The sequence shown here is derived from an EMBL/GenBank/DDBJ whole genome shotgun (WGS) entry which is preliminary data.</text>
</comment>
<sequence length="249" mass="26843">MNVRPATDSDSEDIETTARRSFRASYALSPQEITAIVDAEFVPEELTARIDGSDERLFVATDAGTARDDVDAAGVAELDADGTLRWLHVHPDARRQGVGTALVERVRDEQPTQSPRFTARVLESANEAEQFLDQFGLSRVESQTEELGGERFDVATFAPEGGTQDAAEPSVSVGDEVVVDGDPVPVRHEAERAGTQAPFYPLGGADETPVGFVCSQCGSTDVTGDGLDRLECDDCGNTHRPDDWDPAYL</sequence>
<proteinExistence type="predicted"/>
<keyword evidence="2" id="KW-0012">Acyltransferase</keyword>
<reference evidence="4 5" key="1">
    <citation type="submission" date="2021-06" db="EMBL/GenBank/DDBJ databases">
        <title>Halomicroarcula sp. a new haloarchaeum isolated from saline soil.</title>
        <authorList>
            <person name="Duran-Viseras A."/>
            <person name="Sanchez-Porro C."/>
            <person name="Ventosa A."/>
        </authorList>
    </citation>
    <scope>NUCLEOTIDE SEQUENCE [LARGE SCALE GENOMIC DNA]</scope>
    <source>
        <strain evidence="4 5">F13</strain>
    </source>
</reference>
<dbReference type="Proteomes" id="UP001430377">
    <property type="component" value="Unassembled WGS sequence"/>
</dbReference>
<gene>
    <name evidence="4" type="ORF">EGH21_03200</name>
</gene>
<dbReference type="EMBL" id="RKLR01000001">
    <property type="protein sequence ID" value="MBX0322033.1"/>
    <property type="molecule type" value="Genomic_DNA"/>
</dbReference>
<dbReference type="Pfam" id="PF13673">
    <property type="entry name" value="Acetyltransf_10"/>
    <property type="match status" value="1"/>
</dbReference>
<dbReference type="GO" id="GO:0016747">
    <property type="term" value="F:acyltransferase activity, transferring groups other than amino-acyl groups"/>
    <property type="evidence" value="ECO:0007669"/>
    <property type="project" value="InterPro"/>
</dbReference>
<dbReference type="PROSITE" id="PS51186">
    <property type="entry name" value="GNAT"/>
    <property type="match status" value="1"/>
</dbReference>
<feature type="domain" description="N-acetyltransferase" evidence="3">
    <location>
        <begin position="1"/>
        <end position="159"/>
    </location>
</feature>